<dbReference type="InterPro" id="IPR018743">
    <property type="entry name" value="DUF2292"/>
</dbReference>
<dbReference type="Pfam" id="PF10055">
    <property type="entry name" value="DUF2292"/>
    <property type="match status" value="1"/>
</dbReference>
<comment type="caution">
    <text evidence="1">The sequence shown here is derived from an EMBL/GenBank/DDBJ whole genome shotgun (WGS) entry which is preliminary data.</text>
</comment>
<dbReference type="AlphaFoldDB" id="V5BVZ0"/>
<name>V5BVZ0_9GAMM</name>
<reference evidence="1 2" key="1">
    <citation type="journal article" date="2013" name="Genome Announc.">
        <title>Draft Genome Sequence of the Methanotrophic Gammaproteobacterium Methyloglobulus morosus DSM 22980 Strain KoM1.</title>
        <authorList>
            <person name="Poehlein A."/>
            <person name="Deutzmann J.S."/>
            <person name="Daniel R."/>
            <person name="Simeonova D.D."/>
        </authorList>
    </citation>
    <scope>NUCLEOTIDE SEQUENCE [LARGE SCALE GENOMIC DNA]</scope>
    <source>
        <strain evidence="1 2">KoM1</strain>
    </source>
</reference>
<sequence length="64" mass="7376">MMTMGKHEMHKPNPDFDLGLQILQAVKGIRFGSVEIIIHDGKVVQIERKEKLRFENRATLNTKS</sequence>
<dbReference type="eggNOG" id="ENOG5031N2M">
    <property type="taxonomic scope" value="Bacteria"/>
</dbReference>
<organism evidence="1 2">
    <name type="scientific">Methyloglobulus morosus KoM1</name>
    <dbReference type="NCBI Taxonomy" id="1116472"/>
    <lineage>
        <taxon>Bacteria</taxon>
        <taxon>Pseudomonadati</taxon>
        <taxon>Pseudomonadota</taxon>
        <taxon>Gammaproteobacteria</taxon>
        <taxon>Methylococcales</taxon>
        <taxon>Methylococcaceae</taxon>
        <taxon>Methyloglobulus</taxon>
    </lineage>
</organism>
<dbReference type="STRING" id="1116472.MGMO_144c00140"/>
<dbReference type="PATRIC" id="fig|1116472.3.peg.3539"/>
<keyword evidence="2" id="KW-1185">Reference proteome</keyword>
<protein>
    <recommendedName>
        <fullName evidence="3">DUF2292 domain-containing protein</fullName>
    </recommendedName>
</protein>
<dbReference type="Proteomes" id="UP000017842">
    <property type="component" value="Unassembled WGS sequence"/>
</dbReference>
<evidence type="ECO:0000313" key="1">
    <source>
        <dbReference type="EMBL" id="ESS68703.1"/>
    </source>
</evidence>
<gene>
    <name evidence="1" type="ORF">MGMO_144c00140</name>
</gene>
<dbReference type="EMBL" id="AYLO01000133">
    <property type="protein sequence ID" value="ESS68703.1"/>
    <property type="molecule type" value="Genomic_DNA"/>
</dbReference>
<evidence type="ECO:0000313" key="2">
    <source>
        <dbReference type="Proteomes" id="UP000017842"/>
    </source>
</evidence>
<proteinExistence type="predicted"/>
<accession>V5BVZ0</accession>
<evidence type="ECO:0008006" key="3">
    <source>
        <dbReference type="Google" id="ProtNLM"/>
    </source>
</evidence>